<dbReference type="STRING" id="252740.A0A423VTC5"/>
<proteinExistence type="predicted"/>
<feature type="compositionally biased region" description="Low complexity" evidence="1">
    <location>
        <begin position="46"/>
        <end position="59"/>
    </location>
</feature>
<keyword evidence="3" id="KW-1185">Reference proteome</keyword>
<dbReference type="EMBL" id="LJZO01000029">
    <property type="protein sequence ID" value="ROV94214.1"/>
    <property type="molecule type" value="Genomic_DNA"/>
</dbReference>
<feature type="region of interest" description="Disordered" evidence="1">
    <location>
        <begin position="46"/>
        <end position="76"/>
    </location>
</feature>
<dbReference type="Proteomes" id="UP000284375">
    <property type="component" value="Unassembled WGS sequence"/>
</dbReference>
<organism evidence="2 3">
    <name type="scientific">Cytospora chrysosperma</name>
    <name type="common">Cytospora canker fungus</name>
    <name type="synonym">Sphaeria chrysosperma</name>
    <dbReference type="NCBI Taxonomy" id="252740"/>
    <lineage>
        <taxon>Eukaryota</taxon>
        <taxon>Fungi</taxon>
        <taxon>Dikarya</taxon>
        <taxon>Ascomycota</taxon>
        <taxon>Pezizomycotina</taxon>
        <taxon>Sordariomycetes</taxon>
        <taxon>Sordariomycetidae</taxon>
        <taxon>Diaporthales</taxon>
        <taxon>Cytosporaceae</taxon>
        <taxon>Cytospora</taxon>
    </lineage>
</organism>
<reference evidence="2 3" key="1">
    <citation type="submission" date="2015-09" db="EMBL/GenBank/DDBJ databases">
        <title>Host preference determinants of Valsa canker pathogens revealed by comparative genomics.</title>
        <authorList>
            <person name="Yin Z."/>
            <person name="Huang L."/>
        </authorList>
    </citation>
    <scope>NUCLEOTIDE SEQUENCE [LARGE SCALE GENOMIC DNA]</scope>
    <source>
        <strain evidence="2 3">YSFL</strain>
    </source>
</reference>
<dbReference type="AlphaFoldDB" id="A0A423VTC5"/>
<evidence type="ECO:0008006" key="4">
    <source>
        <dbReference type="Google" id="ProtNLM"/>
    </source>
</evidence>
<evidence type="ECO:0000313" key="2">
    <source>
        <dbReference type="EMBL" id="ROV94214.1"/>
    </source>
</evidence>
<dbReference type="OrthoDB" id="3262926at2759"/>
<evidence type="ECO:0000313" key="3">
    <source>
        <dbReference type="Proteomes" id="UP000284375"/>
    </source>
</evidence>
<comment type="caution">
    <text evidence="2">The sequence shown here is derived from an EMBL/GenBank/DDBJ whole genome shotgun (WGS) entry which is preliminary data.</text>
</comment>
<protein>
    <recommendedName>
        <fullName evidence="4">Gamma-glutamylcyclotransferase AIG2-like domain-containing protein</fullName>
    </recommendedName>
</protein>
<name>A0A423VTC5_CYTCH</name>
<accession>A0A423VTC5</accession>
<gene>
    <name evidence="2" type="ORF">VSDG_05689</name>
</gene>
<sequence length="145" mass="16316">MDSVTRLYRGPDPDFFFYGSLMGPDTARFIADISAAEPQLHLHTASIRGSSGRCGGSIRPSVPGPPGTRSRARNRRQIDLIQRYETHRYKPAKCVISVEGDGRMIEDGLMFVWAGDPASNELTDVEFLLEKYQLDFKHDIFRPKA</sequence>
<evidence type="ECO:0000256" key="1">
    <source>
        <dbReference type="SAM" id="MobiDB-lite"/>
    </source>
</evidence>